<keyword evidence="3" id="KW-1185">Reference proteome</keyword>
<keyword evidence="1" id="KW-0812">Transmembrane</keyword>
<gene>
    <name evidence="2" type="ORF">Q9295_10715</name>
</gene>
<comment type="caution">
    <text evidence="2">The sequence shown here is derived from an EMBL/GenBank/DDBJ whole genome shotgun (WGS) entry which is preliminary data.</text>
</comment>
<dbReference type="InterPro" id="IPR052712">
    <property type="entry name" value="Acid_resist_chaperone_HdeD"/>
</dbReference>
<protein>
    <submittedName>
        <fullName evidence="2">DUF308 domain-containing protein</fullName>
    </submittedName>
</protein>
<evidence type="ECO:0000313" key="2">
    <source>
        <dbReference type="EMBL" id="MDQ2066848.1"/>
    </source>
</evidence>
<dbReference type="PANTHER" id="PTHR34989:SF1">
    <property type="entry name" value="PROTEIN HDED"/>
    <property type="match status" value="1"/>
</dbReference>
<dbReference type="EMBL" id="JAVDBT010000009">
    <property type="protein sequence ID" value="MDQ2066848.1"/>
    <property type="molecule type" value="Genomic_DNA"/>
</dbReference>
<dbReference type="Proteomes" id="UP001239680">
    <property type="component" value="Unassembled WGS sequence"/>
</dbReference>
<sequence>MKTSTILMLLGGFFALGGILALANPFAASLAVASLTGVVFLIGGVLQLWFAFRDAAQPHRLWNGIVGLMGVLAGVFLLANPLGGLVSLTILLAILFLVTGIARIIGAFALKGSPLFWLLLLSGAASAVLGVLILIWLPEAASSLLGLLLGIELIAEGAALIALGLKARNTP</sequence>
<dbReference type="InterPro" id="IPR005325">
    <property type="entry name" value="DUF308_memb"/>
</dbReference>
<keyword evidence="1" id="KW-0472">Membrane</keyword>
<feature type="transmembrane region" description="Helical" evidence="1">
    <location>
        <begin position="61"/>
        <end position="79"/>
    </location>
</feature>
<keyword evidence="1" id="KW-1133">Transmembrane helix</keyword>
<proteinExistence type="predicted"/>
<feature type="transmembrane region" description="Helical" evidence="1">
    <location>
        <begin position="115"/>
        <end position="137"/>
    </location>
</feature>
<evidence type="ECO:0000256" key="1">
    <source>
        <dbReference type="SAM" id="Phobius"/>
    </source>
</evidence>
<dbReference type="Pfam" id="PF03729">
    <property type="entry name" value="DUF308"/>
    <property type="match status" value="1"/>
</dbReference>
<feature type="transmembrane region" description="Helical" evidence="1">
    <location>
        <begin position="31"/>
        <end position="52"/>
    </location>
</feature>
<evidence type="ECO:0000313" key="3">
    <source>
        <dbReference type="Proteomes" id="UP001239680"/>
    </source>
</evidence>
<organism evidence="2 3">
    <name type="scientific">Pseudogemmobacter lacusdianii</name>
    <dbReference type="NCBI Taxonomy" id="3069608"/>
    <lineage>
        <taxon>Bacteria</taxon>
        <taxon>Pseudomonadati</taxon>
        <taxon>Pseudomonadota</taxon>
        <taxon>Alphaproteobacteria</taxon>
        <taxon>Rhodobacterales</taxon>
        <taxon>Paracoccaceae</taxon>
        <taxon>Pseudogemmobacter</taxon>
    </lineage>
</organism>
<dbReference type="RefSeq" id="WP_306680560.1">
    <property type="nucleotide sequence ID" value="NZ_JAVDBT010000009.1"/>
</dbReference>
<reference evidence="2 3" key="1">
    <citation type="submission" date="2023-08" db="EMBL/GenBank/DDBJ databases">
        <title>Characterization of two Paracoccaceae strains isolated from Phycosphere and proposal of Xinfangfangia lacusdiani sp. nov.</title>
        <authorList>
            <person name="Deng Y."/>
            <person name="Zhang Y.Q."/>
        </authorList>
    </citation>
    <scope>NUCLEOTIDE SEQUENCE [LARGE SCALE GENOMIC DNA]</scope>
    <source>
        <strain evidence="2 3">CPCC 101601</strain>
    </source>
</reference>
<feature type="transmembrane region" description="Helical" evidence="1">
    <location>
        <begin position="143"/>
        <end position="165"/>
    </location>
</feature>
<name>A0ABU0VYX3_9RHOB</name>
<dbReference type="PANTHER" id="PTHR34989">
    <property type="entry name" value="PROTEIN HDED"/>
    <property type="match status" value="1"/>
</dbReference>
<accession>A0ABU0VYX3</accession>
<feature type="transmembrane region" description="Helical" evidence="1">
    <location>
        <begin position="85"/>
        <end position="108"/>
    </location>
</feature>